<dbReference type="Proteomes" id="UP000509346">
    <property type="component" value="Chromosome"/>
</dbReference>
<gene>
    <name evidence="2" type="ORF">HZS54_11810</name>
</gene>
<organism evidence="2 3">
    <name type="scientific">Halosimplex pelagicum</name>
    <dbReference type="NCBI Taxonomy" id="869886"/>
    <lineage>
        <taxon>Archaea</taxon>
        <taxon>Methanobacteriati</taxon>
        <taxon>Methanobacteriota</taxon>
        <taxon>Stenosarchaea group</taxon>
        <taxon>Halobacteria</taxon>
        <taxon>Halobacteriales</taxon>
        <taxon>Haloarculaceae</taxon>
        <taxon>Halosimplex</taxon>
    </lineage>
</organism>
<dbReference type="OrthoDB" id="247501at2157"/>
<dbReference type="KEGG" id="hpel:HZS54_11810"/>
<feature type="region of interest" description="Disordered" evidence="1">
    <location>
        <begin position="1"/>
        <end position="23"/>
    </location>
</feature>
<name>A0A7D5TBG6_9EURY</name>
<dbReference type="EMBL" id="CP058909">
    <property type="protein sequence ID" value="QLH82253.1"/>
    <property type="molecule type" value="Genomic_DNA"/>
</dbReference>
<reference evidence="2 3" key="1">
    <citation type="submission" date="2020-07" db="EMBL/GenBank/DDBJ databases">
        <title>Halosimplex litoreum sp. nov. and Halosimplex rubrum sp. nov., isolated from different salt environments.</title>
        <authorList>
            <person name="Cui H."/>
        </authorList>
    </citation>
    <scope>NUCLEOTIDE SEQUENCE [LARGE SCALE GENOMIC DNA]</scope>
    <source>
        <strain evidence="2 3">R2</strain>
    </source>
</reference>
<sequence>MSEEDPNGIEVTEDRPGEEGEGIDVEDALAEISEMSCESPSNLAEYQDQFANGLPEGFEPEVVDFFDERNQLSHWFPRLESVDVPTIDTEILELEGGEGKALLEEKDIGLMEILMVEEPGVVLAFFGKPDFDVMREFVEHTENGQAFLRGDYKSATNLGNTGNYIEEPSDTSLAHTVMHQLQDRIMAKMPLFSALAIRERLDLDFHPDGRATLHPEVRFFISGGEVLYHFPRVDKETFARTPEGVEHYQRVINAINRDAEQLYEWAYRAAHEFDNASWSLDFVMDTGGNWVATDMALNGLYYSTDKERWHNLSEHEKGSAYNLEEQLGSAFSEPEIPDDGAGSR</sequence>
<dbReference type="RefSeq" id="WP_179922721.1">
    <property type="nucleotide sequence ID" value="NZ_CP058909.1"/>
</dbReference>
<keyword evidence="3" id="KW-1185">Reference proteome</keyword>
<dbReference type="GeneID" id="56083285"/>
<evidence type="ECO:0000256" key="1">
    <source>
        <dbReference type="SAM" id="MobiDB-lite"/>
    </source>
</evidence>
<evidence type="ECO:0000313" key="3">
    <source>
        <dbReference type="Proteomes" id="UP000509346"/>
    </source>
</evidence>
<evidence type="ECO:0000313" key="2">
    <source>
        <dbReference type="EMBL" id="QLH82253.1"/>
    </source>
</evidence>
<accession>A0A7D5TBG6</accession>
<proteinExistence type="predicted"/>
<protein>
    <submittedName>
        <fullName evidence="2">Uncharacterized protein</fullName>
    </submittedName>
</protein>
<dbReference type="AlphaFoldDB" id="A0A7D5TBG6"/>